<feature type="chain" id="PRO_5026729406" evidence="3">
    <location>
        <begin position="25"/>
        <end position="355"/>
    </location>
</feature>
<feature type="compositionally biased region" description="Low complexity" evidence="1">
    <location>
        <begin position="269"/>
        <end position="279"/>
    </location>
</feature>
<feature type="signal peptide" evidence="3">
    <location>
        <begin position="1"/>
        <end position="24"/>
    </location>
</feature>
<keyword evidence="2" id="KW-1133">Transmembrane helix</keyword>
<keyword evidence="2" id="KW-0472">Membrane</keyword>
<dbReference type="AlphaFoldDB" id="A0A6J0L011"/>
<evidence type="ECO:0000256" key="1">
    <source>
        <dbReference type="SAM" id="MobiDB-lite"/>
    </source>
</evidence>
<evidence type="ECO:0000256" key="2">
    <source>
        <dbReference type="SAM" id="Phobius"/>
    </source>
</evidence>
<evidence type="ECO:0000259" key="4">
    <source>
        <dbReference type="Pfam" id="PF07889"/>
    </source>
</evidence>
<gene>
    <name evidence="6" type="primary">LOC108824537</name>
</gene>
<dbReference type="Proteomes" id="UP000504610">
    <property type="component" value="Chromosome 1"/>
</dbReference>
<protein>
    <submittedName>
        <fullName evidence="6">Uncharacterized protein LOC108824537</fullName>
    </submittedName>
</protein>
<proteinExistence type="predicted"/>
<keyword evidence="3" id="KW-0732">Signal</keyword>
<feature type="compositionally biased region" description="Low complexity" evidence="1">
    <location>
        <begin position="250"/>
        <end position="261"/>
    </location>
</feature>
<dbReference type="KEGG" id="rsz:108824537"/>
<feature type="domain" description="DUF1664" evidence="4">
    <location>
        <begin position="91"/>
        <end position="210"/>
    </location>
</feature>
<sequence>MAMALPLGKLTVLIGAGLVGSVLAKDGSLPVVSSLVSGAFKILSKQLKQEEPIKSRNDTALVAQVNSLRHELQLLASNRPITIVTTQGSGRKYGVIIIIGVIGYGYVWWKGWKLPDFMFATRRSLSDACDNVGNQIDGFYSSLSDTKRELGSEVDRMDCTLDASSVIIKETGRQVTELRDGTANMKDEVRSVFQAVETLASKVHRIEGNQDLTLKGVGALHAQCLEHKRIQDSNKALPSTSSLPAIEAAPLTHSSSSETLSLPPPPASPRESQSSPSTPNGGAQQSHGPLHHTQSISGLKDISESSSGLETLSNGTYSGKATGSWISGLSSGLVGRFSTPRIVRTISAVNTVPSN</sequence>
<keyword evidence="5" id="KW-1185">Reference proteome</keyword>
<keyword evidence="2" id="KW-0812">Transmembrane</keyword>
<dbReference type="RefSeq" id="XP_018453492.1">
    <property type="nucleotide sequence ID" value="XM_018597990.2"/>
</dbReference>
<evidence type="ECO:0000313" key="6">
    <source>
        <dbReference type="RefSeq" id="XP_018453492.1"/>
    </source>
</evidence>
<accession>A0A6J0L011</accession>
<name>A0A6J0L011_RAPSA</name>
<dbReference type="Pfam" id="PF07889">
    <property type="entry name" value="DUF1664"/>
    <property type="match status" value="1"/>
</dbReference>
<feature type="region of interest" description="Disordered" evidence="1">
    <location>
        <begin position="250"/>
        <end position="294"/>
    </location>
</feature>
<dbReference type="PANTHER" id="PTHR47289">
    <property type="entry name" value="TRANSCRIPTION FACTOR, PUTATIVE (DUF1664)-RELATED"/>
    <property type="match status" value="1"/>
</dbReference>
<dbReference type="PANTHER" id="PTHR47289:SF4">
    <property type="entry name" value="DUF1664 DOMAIN-CONTAINING PROTEIN"/>
    <property type="match status" value="1"/>
</dbReference>
<organism evidence="5 6">
    <name type="scientific">Raphanus sativus</name>
    <name type="common">Radish</name>
    <name type="synonym">Raphanus raphanistrum var. sativus</name>
    <dbReference type="NCBI Taxonomy" id="3726"/>
    <lineage>
        <taxon>Eukaryota</taxon>
        <taxon>Viridiplantae</taxon>
        <taxon>Streptophyta</taxon>
        <taxon>Embryophyta</taxon>
        <taxon>Tracheophyta</taxon>
        <taxon>Spermatophyta</taxon>
        <taxon>Magnoliopsida</taxon>
        <taxon>eudicotyledons</taxon>
        <taxon>Gunneridae</taxon>
        <taxon>Pentapetalae</taxon>
        <taxon>rosids</taxon>
        <taxon>malvids</taxon>
        <taxon>Brassicales</taxon>
        <taxon>Brassicaceae</taxon>
        <taxon>Brassiceae</taxon>
        <taxon>Raphanus</taxon>
    </lineage>
</organism>
<reference evidence="5" key="1">
    <citation type="journal article" date="2019" name="Database">
        <title>The radish genome database (RadishGD): an integrated information resource for radish genomics.</title>
        <authorList>
            <person name="Yu H.J."/>
            <person name="Baek S."/>
            <person name="Lee Y.J."/>
            <person name="Cho A."/>
            <person name="Mun J.H."/>
        </authorList>
    </citation>
    <scope>NUCLEOTIDE SEQUENCE [LARGE SCALE GENOMIC DNA]</scope>
    <source>
        <strain evidence="5">cv. WK10039</strain>
    </source>
</reference>
<feature type="transmembrane region" description="Helical" evidence="2">
    <location>
        <begin position="93"/>
        <end position="109"/>
    </location>
</feature>
<reference evidence="6" key="2">
    <citation type="submission" date="2025-08" db="UniProtKB">
        <authorList>
            <consortium name="RefSeq"/>
        </authorList>
    </citation>
    <scope>IDENTIFICATION</scope>
    <source>
        <tissue evidence="6">Leaf</tissue>
    </source>
</reference>
<dbReference type="OrthoDB" id="544175at2759"/>
<feature type="compositionally biased region" description="Polar residues" evidence="1">
    <location>
        <begin position="280"/>
        <end position="294"/>
    </location>
</feature>
<dbReference type="GeneID" id="108824537"/>
<evidence type="ECO:0000256" key="3">
    <source>
        <dbReference type="SAM" id="SignalP"/>
    </source>
</evidence>
<dbReference type="InterPro" id="IPR012458">
    <property type="entry name" value="DUF1664"/>
</dbReference>
<evidence type="ECO:0000313" key="5">
    <source>
        <dbReference type="Proteomes" id="UP000504610"/>
    </source>
</evidence>